<feature type="transmembrane region" description="Helical" evidence="5">
    <location>
        <begin position="702"/>
        <end position="722"/>
    </location>
</feature>
<dbReference type="InterPro" id="IPR051328">
    <property type="entry name" value="T7SS_ABC-Transporter"/>
</dbReference>
<feature type="transmembrane region" description="Helical" evidence="5">
    <location>
        <begin position="583"/>
        <end position="605"/>
    </location>
</feature>
<dbReference type="Proteomes" id="UP001434337">
    <property type="component" value="Chromosome"/>
</dbReference>
<feature type="domain" description="ABC-2 type transporter transmembrane" evidence="6">
    <location>
        <begin position="513"/>
        <end position="715"/>
    </location>
</feature>
<keyword evidence="2 5" id="KW-0812">Transmembrane</keyword>
<dbReference type="Gene3D" id="1.10.287.950">
    <property type="entry name" value="Methyl-accepting chemotaxis protein"/>
    <property type="match status" value="1"/>
</dbReference>
<dbReference type="InterPro" id="IPR017501">
    <property type="entry name" value="Phage_infect_YhgE_C"/>
</dbReference>
<dbReference type="EMBL" id="CP115965">
    <property type="protein sequence ID" value="WZX00169.1"/>
    <property type="molecule type" value="Genomic_DNA"/>
</dbReference>
<dbReference type="InterPro" id="IPR023908">
    <property type="entry name" value="xxxLxxG_rpt"/>
</dbReference>
<gene>
    <name evidence="7" type="ORF">PCC79_08305</name>
</gene>
<sequence length="737" mass="76984">MLSRYELRRFRGVLPVLALLFALLVPVIYGAVYLYANWDPYGNLTKLPVALVNEDSPVTLNDETIAAGDDVQREILEQHTFDWRVTSRADAEAGLVEGRYYLVMEIPEDFSEDLVSGQSADPQRAQITLRRNDANGFVIGSVTGSAQTKIENAVDKAAVDAYFKAVFKNLATIRRGMDSAASGADQLASGLADAHTGSADLTTGLETAQSGSGDLLAGLRQADAGAGRLAAGASELDRKLPQLKSGADQVHTGLDQLTAGSSTLADGAHQVADGTQRLNDTVLPVLDTAISVQQTVATDVQAIDARVQQINDTVQGDCAAAALSAELSAASARLDALAEANPDIADSPQFADARAALERAADRAGTIESTVATVAADSATVNQKVQSFVADDKAQQARDDLTALNDGAHRVASGADDLTAGAGRAADGAGSVASGVGQVADAVDQLADGSGSLATGLDRLVDGGQQLDEGLTRLVTGSEQLETGLGRLLEGAQTLRDGLASGVRQIPLLTEDQQDAAALVLSSPVQVGMDVLNPATYYGRGLAPLFFSIAMWVFGISGFLVMRPISGRLLAGRLHPLRLAVSAWLPFGTVALAGALLMLGITWWGMGLDPVHPVATVLLTALGALVFSGIAHLMRMALGLPGSALLLVWLVLQLSATGGTYPVEVLPPFFAWIHPFMPISYTIDAFRVVISGGQWAHLMGDVAVLAGIGAAALVLDVLAVMARQRFRMSDLHPPLEH</sequence>
<evidence type="ECO:0000256" key="1">
    <source>
        <dbReference type="ARBA" id="ARBA00004141"/>
    </source>
</evidence>
<dbReference type="SUPFAM" id="SSF101967">
    <property type="entry name" value="Adhesin YadA, collagen-binding domain"/>
    <property type="match status" value="1"/>
</dbReference>
<name>A0ABZ3CCA9_9ACTN</name>
<dbReference type="InterPro" id="IPR011049">
    <property type="entry name" value="Serralysin-like_metalloprot_C"/>
</dbReference>
<dbReference type="InterPro" id="IPR013525">
    <property type="entry name" value="ABC2_TM"/>
</dbReference>
<reference evidence="7 8" key="1">
    <citation type="journal article" date="2023" name="Environ Microbiome">
        <title>A coral-associated actinobacterium mitigates coral bleaching under heat stress.</title>
        <authorList>
            <person name="Li J."/>
            <person name="Zou Y."/>
            <person name="Li Q."/>
            <person name="Zhang J."/>
            <person name="Bourne D.G."/>
            <person name="Lyu Y."/>
            <person name="Liu C."/>
            <person name="Zhang S."/>
        </authorList>
    </citation>
    <scope>NUCLEOTIDE SEQUENCE [LARGE SCALE GENOMIC DNA]</scope>
    <source>
        <strain evidence="7 8">SCSIO 13291</strain>
    </source>
</reference>
<evidence type="ECO:0000313" key="7">
    <source>
        <dbReference type="EMBL" id="WZX00169.1"/>
    </source>
</evidence>
<feature type="transmembrane region" description="Helical" evidence="5">
    <location>
        <begin position="542"/>
        <end position="562"/>
    </location>
</feature>
<comment type="subcellular location">
    <subcellularLocation>
        <location evidence="1">Membrane</location>
        <topology evidence="1">Multi-pass membrane protein</topology>
    </subcellularLocation>
</comment>
<evidence type="ECO:0000256" key="2">
    <source>
        <dbReference type="ARBA" id="ARBA00022692"/>
    </source>
</evidence>
<keyword evidence="4 5" id="KW-0472">Membrane</keyword>
<evidence type="ECO:0000256" key="4">
    <source>
        <dbReference type="ARBA" id="ARBA00023136"/>
    </source>
</evidence>
<feature type="transmembrane region" description="Helical" evidence="5">
    <location>
        <begin position="12"/>
        <end position="36"/>
    </location>
</feature>
<dbReference type="RefSeq" id="WP_342373549.1">
    <property type="nucleotide sequence ID" value="NZ_CP115965.1"/>
</dbReference>
<dbReference type="PANTHER" id="PTHR43077:SF5">
    <property type="entry name" value="PHAGE INFECTION PROTEIN"/>
    <property type="match status" value="1"/>
</dbReference>
<dbReference type="NCBIfam" id="TIGR03061">
    <property type="entry name" value="pip_yhgE_Nterm"/>
    <property type="match status" value="1"/>
</dbReference>
<feature type="transmembrane region" description="Helical" evidence="5">
    <location>
        <begin position="645"/>
        <end position="663"/>
    </location>
</feature>
<evidence type="ECO:0000256" key="5">
    <source>
        <dbReference type="SAM" id="Phobius"/>
    </source>
</evidence>
<dbReference type="SUPFAM" id="SSF58104">
    <property type="entry name" value="Methyl-accepting chemotaxis protein (MCP) signaling domain"/>
    <property type="match status" value="1"/>
</dbReference>
<feature type="domain" description="ABC-2 type transporter transmembrane" evidence="6">
    <location>
        <begin position="19"/>
        <end position="129"/>
    </location>
</feature>
<proteinExistence type="predicted"/>
<keyword evidence="8" id="KW-1185">Reference proteome</keyword>
<evidence type="ECO:0000259" key="6">
    <source>
        <dbReference type="Pfam" id="PF12698"/>
    </source>
</evidence>
<dbReference type="NCBIfam" id="TIGR03057">
    <property type="entry name" value="xxxLxxG_by_4"/>
    <property type="match status" value="4"/>
</dbReference>
<dbReference type="InterPro" id="IPR017500">
    <property type="entry name" value="Phage_infect_YhgE_N"/>
</dbReference>
<evidence type="ECO:0000256" key="3">
    <source>
        <dbReference type="ARBA" id="ARBA00022989"/>
    </source>
</evidence>
<dbReference type="Pfam" id="PF12698">
    <property type="entry name" value="ABC2_membrane_3"/>
    <property type="match status" value="2"/>
</dbReference>
<dbReference type="PANTHER" id="PTHR43077">
    <property type="entry name" value="TRANSPORT PERMEASE YVFS-RELATED"/>
    <property type="match status" value="1"/>
</dbReference>
<protein>
    <submittedName>
        <fullName evidence="7">YhgE/Pip domain-containing protein</fullName>
    </submittedName>
</protein>
<evidence type="ECO:0000313" key="8">
    <source>
        <dbReference type="Proteomes" id="UP001434337"/>
    </source>
</evidence>
<keyword evidence="3 5" id="KW-1133">Transmembrane helix</keyword>
<accession>A0ABZ3CCA9</accession>
<feature type="transmembrane region" description="Helical" evidence="5">
    <location>
        <begin position="611"/>
        <end position="633"/>
    </location>
</feature>
<dbReference type="NCBIfam" id="TIGR03062">
    <property type="entry name" value="pip_yhgE_Cterm"/>
    <property type="match status" value="1"/>
</dbReference>
<organism evidence="7 8">
    <name type="scientific">Propioniciclava soli</name>
    <dbReference type="NCBI Taxonomy" id="2775081"/>
    <lineage>
        <taxon>Bacteria</taxon>
        <taxon>Bacillati</taxon>
        <taxon>Actinomycetota</taxon>
        <taxon>Actinomycetes</taxon>
        <taxon>Propionibacteriales</taxon>
        <taxon>Propionibacteriaceae</taxon>
        <taxon>Propioniciclava</taxon>
    </lineage>
</organism>
<dbReference type="Gene3D" id="3.40.1710.10">
    <property type="entry name" value="abc type-2 transporter like domain"/>
    <property type="match status" value="1"/>
</dbReference>